<keyword evidence="2" id="KW-0964">Secreted</keyword>
<feature type="domain" description="Haemolysin-type calcium binding-related" evidence="5">
    <location>
        <begin position="1732"/>
        <end position="1771"/>
    </location>
</feature>
<keyword evidence="7" id="KW-1185">Reference proteome</keyword>
<comment type="subcellular location">
    <subcellularLocation>
        <location evidence="1">Secreted</location>
    </subcellularLocation>
</comment>
<dbReference type="Pfam" id="PF06594">
    <property type="entry name" value="HCBP_related"/>
    <property type="match status" value="8"/>
</dbReference>
<proteinExistence type="predicted"/>
<name>A0ABU3XXQ7_9GAMM</name>
<feature type="domain" description="Haemolysin-type calcium binding-related" evidence="5">
    <location>
        <begin position="99"/>
        <end position="140"/>
    </location>
</feature>
<reference evidence="6 7" key="1">
    <citation type="submission" date="2023-10" db="EMBL/GenBank/DDBJ databases">
        <title>Pseudomonas otitidis isolated from a paediatric patient with cystic fibrosis in Chile.</title>
        <authorList>
            <person name="Amsteins-Romero L."/>
            <person name="Opazo-Capurro A."/>
            <person name="Matus-Kohler M."/>
            <person name="Gonzalez-Rocha G."/>
        </authorList>
    </citation>
    <scope>NUCLEOTIDE SEQUENCE [LARGE SCALE GENOMIC DNA]</scope>
    <source>
        <strain evidence="6 7">P-714</strain>
    </source>
</reference>
<feature type="region of interest" description="Disordered" evidence="4">
    <location>
        <begin position="1"/>
        <end position="37"/>
    </location>
</feature>
<feature type="domain" description="Haemolysin-type calcium binding-related" evidence="5">
    <location>
        <begin position="411"/>
        <end position="446"/>
    </location>
</feature>
<gene>
    <name evidence="6" type="ORF">R0G64_25080</name>
</gene>
<dbReference type="Gene3D" id="2.160.20.160">
    <property type="match status" value="1"/>
</dbReference>
<evidence type="ECO:0000313" key="7">
    <source>
        <dbReference type="Proteomes" id="UP001273935"/>
    </source>
</evidence>
<keyword evidence="3" id="KW-0106">Calcium</keyword>
<feature type="domain" description="Haemolysin-type calcium binding-related" evidence="5">
    <location>
        <begin position="1893"/>
        <end position="1929"/>
    </location>
</feature>
<dbReference type="Proteomes" id="UP001273935">
    <property type="component" value="Unassembled WGS sequence"/>
</dbReference>
<evidence type="ECO:0000313" key="6">
    <source>
        <dbReference type="EMBL" id="MDV3442688.1"/>
    </source>
</evidence>
<accession>A0ABU3XXQ7</accession>
<evidence type="ECO:0000259" key="5">
    <source>
        <dbReference type="Pfam" id="PF06594"/>
    </source>
</evidence>
<feature type="domain" description="Haemolysin-type calcium binding-related" evidence="5">
    <location>
        <begin position="1045"/>
        <end position="1085"/>
    </location>
</feature>
<evidence type="ECO:0000256" key="3">
    <source>
        <dbReference type="ARBA" id="ARBA00022837"/>
    </source>
</evidence>
<dbReference type="InterPro" id="IPR010566">
    <property type="entry name" value="Haemolys_ca-bd"/>
</dbReference>
<dbReference type="PANTHER" id="PTHR38340:SF1">
    <property type="entry name" value="S-LAYER PROTEIN"/>
    <property type="match status" value="1"/>
</dbReference>
<dbReference type="InterPro" id="IPR050557">
    <property type="entry name" value="RTX_toxin/Mannuronan_C5-epim"/>
</dbReference>
<feature type="compositionally biased region" description="Basic and acidic residues" evidence="4">
    <location>
        <begin position="729"/>
        <end position="739"/>
    </location>
</feature>
<comment type="caution">
    <text evidence="6">The sequence shown here is derived from an EMBL/GenBank/DDBJ whole genome shotgun (WGS) entry which is preliminary data.</text>
</comment>
<dbReference type="PRINTS" id="PR00313">
    <property type="entry name" value="CABNDNGRPT"/>
</dbReference>
<feature type="domain" description="Haemolysin-type calcium binding-related" evidence="5">
    <location>
        <begin position="1586"/>
        <end position="1629"/>
    </location>
</feature>
<dbReference type="InterPro" id="IPR011049">
    <property type="entry name" value="Serralysin-like_metalloprot_C"/>
</dbReference>
<feature type="compositionally biased region" description="Basic and acidic residues" evidence="4">
    <location>
        <begin position="17"/>
        <end position="30"/>
    </location>
</feature>
<feature type="domain" description="Haemolysin-type calcium binding-related" evidence="5">
    <location>
        <begin position="796"/>
        <end position="839"/>
    </location>
</feature>
<evidence type="ECO:0000256" key="4">
    <source>
        <dbReference type="SAM" id="MobiDB-lite"/>
    </source>
</evidence>
<feature type="compositionally biased region" description="Polar residues" evidence="4">
    <location>
        <begin position="1"/>
        <end position="12"/>
    </location>
</feature>
<dbReference type="SUPFAM" id="SSF51120">
    <property type="entry name" value="beta-Roll"/>
    <property type="match status" value="13"/>
</dbReference>
<evidence type="ECO:0000256" key="1">
    <source>
        <dbReference type="ARBA" id="ARBA00004613"/>
    </source>
</evidence>
<feature type="region of interest" description="Disordered" evidence="4">
    <location>
        <begin position="721"/>
        <end position="747"/>
    </location>
</feature>
<dbReference type="RefSeq" id="WP_317234432.1">
    <property type="nucleotide sequence ID" value="NZ_JAWJUL010000132.1"/>
</dbReference>
<sequence length="1971" mass="203115">MEMQGTQGNDTLIGSDDSDRIDGLGGDDRLVGGGGNDTLTGGLGNDTLVGGAGDDVYRFGFGSGRDVIEDGGGDWGRSVLAFEPGVQPADVTCRQVNGDLVLTLATGRDQVILRNYFYPPQPGYADVFEIRFPDGTLWTPSSVMQRLEPQGAQVVGSPDADTLMGTAGADTIEGRDGNDLLNGGAGDDLLLGGDGDDTLEGSLGFDTLMGGLGNDTYRLTGPWGQVVIDEPVSLAGGFDVLELYDVASTDVRVNRVGNDLILLRQGSSDRITLSNYFNDDVFGPEAVEEIRFSDQLWRPLQVLEMLRNGTSGNDILIGTPLDDTLDGGQGDDLLNGGGGNDLLLGGAGNDTLEGGQGFDTLVGGTGNDTYRITGSWGQVLIDELPVLEGGFDAIELDVAASDVMFSRAGNDLILSRRGSSDQIIVRSYFNPDVFAAEAIEEIRFADQVLRPLQVLQMLGGGTAGNDTLVGSDFSDTLDGGQGDDLLDGRGGNDLLIGGAGNDTLYGGAGDDTLNGGDGDDWLDGGQGYNQLSGGLGNDTYVLGEGYSAILEVAGGGIDTVRSSVTQGLGYALENLVLTGSADVDGYGNELDNELTGNSGNNRLKGEAGNDRLYGLDGKDTLEGGAGNDSLYGGAGDDSLLGGDGDDWLDGGEGFDRLEGGAGNDTYVVNQASVSIHEASGAGVDTVRSSVSHGLGAAIENLVLTGSANIEGFGNELNNELTGNVGNNKLEGRDGNDRLDGGAGNDQLSGGKGDDVYFFSRGWGQDVVTDYGDGFDSIQFAADILPGDLQLIHQGDDLLLSLKGTADSLRVVGYFTGNGVGANAIEEIRFANGDVWTITQVRNLVLKGGDGNDLISGFNTADTLDGGLGNDTLYGADGNDLLIGGSGNDLLDGGTGNDTLIGGLGDDTYVVDSLGDVIQESPNQGIDTLESSISISITSPLQANLENLRLTGSANLNGVGNSANNLITGNQGANYLMGNAGNDTLSGEGGNDTLEGGTGNDVYRFARGWGADTIVNFESGSNGFDVIEFAAGILPSDIRATRTGNNLVLSLAGTTDRITITNYFNSDGISSYAVDEIRFASGTRWSLPNIKSMVLKGTSGNDTLIGYASADAISGGAGNDSILGADGSDTLDGGSGDDVLDGGVGGDLLSGGSGKDTLYGGSGNDNLEGGDGDDLLYGGAGYDLLDGSTGVDTLIGGAGDDRYRVDAGDSVIEALNEGVDTVEARVSWTLGDHLENLVLAGPAVEGIGNALNNDILGSEGNNLLRGEAGDDRLNGGQGNDTLIGGSGNDTYVFNVYWGQDVIHNQDDGIGKRDVIEFVGFTPADISFRRLGDDLVFERSYTPETLTVAGFFQGDGKGPGSIEEVRFGNGVVLTGDAIRSSLLKGTSGNDTLLGYSIDDSLAGEDGQDELQGFAGNDVLDGGAGHDRLYGGAGDDRLIGGLGDDTLDGGVGNDVYQVDSLGDVVIEAANAGIDTIESSVTLALGANVENLVLTGSAAISGTGNGLDNLVIGNEAANVIRGGGGADRLIGGAGNDTLSGDAGSDTYVFERGWGRDTLSNFDSSAGKHDVIEFGAGIAASDIVVRRSGSDLLLSLKDSSDVIILLNVHQGDWNRLNVVDEVRFADGTVWSSDQLRAQAMLGGDGNDFLAGYSFDDMLVGGLGNDSLSAGNGNDTLDGGQGNDNLQGGQGDDVYLFERGWGQDTIADVDVATGSRDAIVFGAGITPDDIVATHADGHLYLKLKGSTDSITVVHYFRYDTHVVEEIRFADGSILTHQQLRESFLTGGDGNDQRIGFPVSDLLSGGLGNDILHGGRGNDTLLGGQGNDMLYGGGDDDLLQGGAGDDVLQGDAGSDTYLFGRGDGRDLISNYDAGVGSVDTLLFGENIPVEALWFRQNGNDLEVSLVGGSEQVTVSSWYSGSAYHLDQFKSADGKTLLDSQVQSLVDAMAAFGVPPGGEGNLTAAQREELNLVIAANWQ</sequence>
<dbReference type="Pfam" id="PF00353">
    <property type="entry name" value="HemolysinCabind"/>
    <property type="match status" value="20"/>
</dbReference>
<dbReference type="EMBL" id="JAWJUL010000132">
    <property type="protein sequence ID" value="MDV3442688.1"/>
    <property type="molecule type" value="Genomic_DNA"/>
</dbReference>
<protein>
    <submittedName>
        <fullName evidence="6">Calcium-binding protein</fullName>
    </submittedName>
</protein>
<dbReference type="InterPro" id="IPR001343">
    <property type="entry name" value="Hemolysn_Ca-bd"/>
</dbReference>
<dbReference type="Gene3D" id="2.150.10.10">
    <property type="entry name" value="Serralysin-like metalloprotease, C-terminal"/>
    <property type="match status" value="13"/>
</dbReference>
<feature type="domain" description="Haemolysin-type calcium binding-related" evidence="5">
    <location>
        <begin position="259"/>
        <end position="294"/>
    </location>
</feature>
<evidence type="ECO:0000256" key="2">
    <source>
        <dbReference type="ARBA" id="ARBA00022525"/>
    </source>
</evidence>
<dbReference type="InterPro" id="IPR018511">
    <property type="entry name" value="Hemolysin-typ_Ca-bd_CS"/>
</dbReference>
<dbReference type="PANTHER" id="PTHR38340">
    <property type="entry name" value="S-LAYER PROTEIN"/>
    <property type="match status" value="1"/>
</dbReference>
<organism evidence="6 7">
    <name type="scientific">Metapseudomonas otitidis</name>
    <dbReference type="NCBI Taxonomy" id="319939"/>
    <lineage>
        <taxon>Bacteria</taxon>
        <taxon>Pseudomonadati</taxon>
        <taxon>Pseudomonadota</taxon>
        <taxon>Gammaproteobacteria</taxon>
        <taxon>Pseudomonadales</taxon>
        <taxon>Pseudomonadaceae</taxon>
        <taxon>Metapseudomonas</taxon>
    </lineage>
</organism>
<dbReference type="PROSITE" id="PS00330">
    <property type="entry name" value="HEMOLYSIN_CALCIUM"/>
    <property type="match status" value="28"/>
</dbReference>